<dbReference type="InterPro" id="IPR036291">
    <property type="entry name" value="NAD(P)-bd_dom_sf"/>
</dbReference>
<dbReference type="PRINTS" id="PR00081">
    <property type="entry name" value="GDHRDH"/>
</dbReference>
<protein>
    <submittedName>
        <fullName evidence="3">Beta-ketoacyl-ACP reductase</fullName>
    </submittedName>
</protein>
<dbReference type="InterPro" id="IPR002347">
    <property type="entry name" value="SDR_fam"/>
</dbReference>
<dbReference type="SUPFAM" id="SSF51735">
    <property type="entry name" value="NAD(P)-binding Rossmann-fold domains"/>
    <property type="match status" value="1"/>
</dbReference>
<name>A0A829YH00_9GAMM</name>
<dbReference type="AlphaFoldDB" id="A0A829YH00"/>
<evidence type="ECO:0000313" key="3">
    <source>
        <dbReference type="EMBL" id="GFE82519.1"/>
    </source>
</evidence>
<dbReference type="RefSeq" id="WP_161814157.1">
    <property type="nucleotide sequence ID" value="NZ_BLJN01000004.1"/>
</dbReference>
<feature type="domain" description="Ketoreductase" evidence="2">
    <location>
        <begin position="8"/>
        <end position="191"/>
    </location>
</feature>
<dbReference type="Proteomes" id="UP000445000">
    <property type="component" value="Unassembled WGS sequence"/>
</dbReference>
<comment type="caution">
    <text evidence="3">The sequence shown here is derived from an EMBL/GenBank/DDBJ whole genome shotgun (WGS) entry which is preliminary data.</text>
</comment>
<comment type="similarity">
    <text evidence="1">Belongs to the short-chain dehydrogenases/reductases (SDR) family.</text>
</comment>
<dbReference type="PANTHER" id="PTHR42760:SF40">
    <property type="entry name" value="3-OXOACYL-[ACYL-CARRIER-PROTEIN] REDUCTASE, CHLOROPLASTIC"/>
    <property type="match status" value="1"/>
</dbReference>
<proteinExistence type="inferred from homology"/>
<dbReference type="Pfam" id="PF13561">
    <property type="entry name" value="adh_short_C2"/>
    <property type="match status" value="1"/>
</dbReference>
<evidence type="ECO:0000256" key="1">
    <source>
        <dbReference type="ARBA" id="ARBA00006484"/>
    </source>
</evidence>
<dbReference type="GO" id="GO:0030497">
    <property type="term" value="P:fatty acid elongation"/>
    <property type="evidence" value="ECO:0007669"/>
    <property type="project" value="TreeGrafter"/>
</dbReference>
<evidence type="ECO:0000313" key="4">
    <source>
        <dbReference type="Proteomes" id="UP000445000"/>
    </source>
</evidence>
<dbReference type="FunFam" id="3.40.50.720:FF:000084">
    <property type="entry name" value="Short-chain dehydrogenase reductase"/>
    <property type="match status" value="1"/>
</dbReference>
<sequence length="251" mass="26422">MSASFNGKTVLLTGAAGGIGRATAQVLYERGATLLLTDVSAEPLQALLTDLGASPERSGAQAADLTDPKQIEALFAWAKSIYGGVDHLVNNAGIVTAAPLATFPDADWDRVIAINLTAAYRCTQAYARDRIARQTGGALVNIASMSYKGMTRQVAYVASKGGVVSLTKASAMELARYGVRANAVAPGMTETNMTAVKENEPDKLRESMLPAIPMRRYGEPREIATSIAFLLSEDASYITGEVLHVAGGARL</sequence>
<dbReference type="InterPro" id="IPR057326">
    <property type="entry name" value="KR_dom"/>
</dbReference>
<gene>
    <name evidence="3" type="primary">fabG_5</name>
    <name evidence="3" type="ORF">GCM10011487_45190</name>
</gene>
<dbReference type="PRINTS" id="PR00080">
    <property type="entry name" value="SDRFAMILY"/>
</dbReference>
<dbReference type="GO" id="GO:0016616">
    <property type="term" value="F:oxidoreductase activity, acting on the CH-OH group of donors, NAD or NADP as acceptor"/>
    <property type="evidence" value="ECO:0007669"/>
    <property type="project" value="TreeGrafter"/>
</dbReference>
<dbReference type="Gene3D" id="3.40.50.720">
    <property type="entry name" value="NAD(P)-binding Rossmann-like Domain"/>
    <property type="match status" value="1"/>
</dbReference>
<accession>A0A829YH00</accession>
<reference evidence="4" key="1">
    <citation type="submission" date="2020-01" db="EMBL/GenBank/DDBJ databases">
        <title>'Steroidobacter agaridevorans' sp. nov., agar-degrading bacteria isolated from rhizosphere soils.</title>
        <authorList>
            <person name="Ikenaga M."/>
            <person name="Kataoka M."/>
            <person name="Murouchi A."/>
            <person name="Katsuragi S."/>
            <person name="Sakai M."/>
        </authorList>
    </citation>
    <scope>NUCLEOTIDE SEQUENCE [LARGE SCALE GENOMIC DNA]</scope>
    <source>
        <strain evidence="4">YU21-B</strain>
    </source>
</reference>
<organism evidence="3 4">
    <name type="scientific">Steroidobacter agaridevorans</name>
    <dbReference type="NCBI Taxonomy" id="2695856"/>
    <lineage>
        <taxon>Bacteria</taxon>
        <taxon>Pseudomonadati</taxon>
        <taxon>Pseudomonadota</taxon>
        <taxon>Gammaproteobacteria</taxon>
        <taxon>Steroidobacterales</taxon>
        <taxon>Steroidobacteraceae</taxon>
        <taxon>Steroidobacter</taxon>
    </lineage>
</organism>
<dbReference type="SMART" id="SM00822">
    <property type="entry name" value="PKS_KR"/>
    <property type="match status" value="1"/>
</dbReference>
<dbReference type="PANTHER" id="PTHR42760">
    <property type="entry name" value="SHORT-CHAIN DEHYDROGENASES/REDUCTASES FAMILY MEMBER"/>
    <property type="match status" value="1"/>
</dbReference>
<dbReference type="EMBL" id="BLJN01000004">
    <property type="protein sequence ID" value="GFE82519.1"/>
    <property type="molecule type" value="Genomic_DNA"/>
</dbReference>
<evidence type="ECO:0000259" key="2">
    <source>
        <dbReference type="SMART" id="SM00822"/>
    </source>
</evidence>
<keyword evidence="4" id="KW-1185">Reference proteome</keyword>